<dbReference type="EMBL" id="JANUHB010000007">
    <property type="protein sequence ID" value="MCS0810669.1"/>
    <property type="molecule type" value="Genomic_DNA"/>
</dbReference>
<feature type="transmembrane region" description="Helical" evidence="6">
    <location>
        <begin position="284"/>
        <end position="306"/>
    </location>
</feature>
<dbReference type="InterPro" id="IPR004358">
    <property type="entry name" value="Sig_transdc_His_kin-like_C"/>
</dbReference>
<dbReference type="SMART" id="SM00387">
    <property type="entry name" value="HATPase_c"/>
    <property type="match status" value="1"/>
</dbReference>
<feature type="domain" description="Histidine kinase" evidence="7">
    <location>
        <begin position="329"/>
        <end position="546"/>
    </location>
</feature>
<keyword evidence="8" id="KW-0067">ATP-binding</keyword>
<keyword evidence="9" id="KW-1185">Reference proteome</keyword>
<dbReference type="SMART" id="SM00388">
    <property type="entry name" value="HisKA"/>
    <property type="match status" value="1"/>
</dbReference>
<keyword evidence="3" id="KW-0597">Phosphoprotein</keyword>
<dbReference type="Pfam" id="PF22588">
    <property type="entry name" value="dCache_1_like"/>
    <property type="match status" value="1"/>
</dbReference>
<dbReference type="GO" id="GO:0005524">
    <property type="term" value="F:ATP binding"/>
    <property type="evidence" value="ECO:0007669"/>
    <property type="project" value="UniProtKB-KW"/>
</dbReference>
<evidence type="ECO:0000256" key="5">
    <source>
        <dbReference type="ARBA" id="ARBA00022777"/>
    </source>
</evidence>
<dbReference type="CDD" id="cd12914">
    <property type="entry name" value="PDC1_DGC_like"/>
    <property type="match status" value="1"/>
</dbReference>
<dbReference type="Gene3D" id="1.10.287.130">
    <property type="match status" value="1"/>
</dbReference>
<dbReference type="SUPFAM" id="SSF55874">
    <property type="entry name" value="ATPase domain of HSP90 chaperone/DNA topoisomerase II/histidine kinase"/>
    <property type="match status" value="1"/>
</dbReference>
<keyword evidence="5" id="KW-0418">Kinase</keyword>
<dbReference type="InterPro" id="IPR005467">
    <property type="entry name" value="His_kinase_dom"/>
</dbReference>
<dbReference type="InterPro" id="IPR036097">
    <property type="entry name" value="HisK_dim/P_sf"/>
</dbReference>
<dbReference type="Pfam" id="PF00512">
    <property type="entry name" value="HisKA"/>
    <property type="match status" value="1"/>
</dbReference>
<evidence type="ECO:0000256" key="4">
    <source>
        <dbReference type="ARBA" id="ARBA00022679"/>
    </source>
</evidence>
<dbReference type="Proteomes" id="UP001206126">
    <property type="component" value="Unassembled WGS sequence"/>
</dbReference>
<dbReference type="PANTHER" id="PTHR43047">
    <property type="entry name" value="TWO-COMPONENT HISTIDINE PROTEIN KINASE"/>
    <property type="match status" value="1"/>
</dbReference>
<dbReference type="Gene3D" id="3.30.450.20">
    <property type="entry name" value="PAS domain"/>
    <property type="match status" value="2"/>
</dbReference>
<dbReference type="PROSITE" id="PS50109">
    <property type="entry name" value="HIS_KIN"/>
    <property type="match status" value="1"/>
</dbReference>
<organism evidence="8 9">
    <name type="scientific">Massilia agilis</name>
    <dbReference type="NCBI Taxonomy" id="1811226"/>
    <lineage>
        <taxon>Bacteria</taxon>
        <taxon>Pseudomonadati</taxon>
        <taxon>Pseudomonadota</taxon>
        <taxon>Betaproteobacteria</taxon>
        <taxon>Burkholderiales</taxon>
        <taxon>Oxalobacteraceae</taxon>
        <taxon>Telluria group</taxon>
        <taxon>Massilia</taxon>
    </lineage>
</organism>
<dbReference type="SUPFAM" id="SSF47384">
    <property type="entry name" value="Homodimeric domain of signal transducing histidine kinase"/>
    <property type="match status" value="1"/>
</dbReference>
<dbReference type="InterPro" id="IPR003661">
    <property type="entry name" value="HisK_dim/P_dom"/>
</dbReference>
<dbReference type="InterPro" id="IPR003594">
    <property type="entry name" value="HATPase_dom"/>
</dbReference>
<protein>
    <recommendedName>
        <fullName evidence="2">histidine kinase</fullName>
        <ecNumber evidence="2">2.7.13.3</ecNumber>
    </recommendedName>
</protein>
<keyword evidence="6" id="KW-0812">Transmembrane</keyword>
<sequence length="553" mass="60372">MINRLKSATPAILLCAFAAMLTAGVWLTTTNQIREAREHLLETASHDAASLARLVEEHSVRTIHSADQAVQFIKHEYKERGEHLDLAALVADGVILNDIFNLYSIVGPDGDVLLSDKPFAPVNLSDREHIRVHREHQVEGLYISKPVLGRVSQKWSMQLTRRIDGPGGQFGGVVVVSMDPFYFTRLYESARIGPHSSVALVGDDGIVRARRSGNLSEIGQNVSNSKLFHIMRANPGAVFIRTSVLDGRERVYTARRVEGQPLMVVVGIDTADVLDGYEPLRIQLLLQAAGVTLAIAIFTLLLLILFRDLVRSRAQALSASAAKSQFLSNMSHELRTPLNGILGYAELLHEDLPQGSEQHDFARFIHESGTHLLALVNQVLQLNKIESGNERVTTEVLAVRPLVQQAANAHRSSAMAKGLALDYTVEPDTPELIVSDRLKLTQVLNNLLHNAVKFTDTGSVQLAVHRAGERLRFAVSDTGPGIPVALQGKIFEKFFQVDAQAARHNDGTGLGLALVSELVRMLGGELTLASETGRGTTIAFTIPCVLPPQDGND</sequence>
<comment type="caution">
    <text evidence="8">The sequence shown here is derived from an EMBL/GenBank/DDBJ whole genome shotgun (WGS) entry which is preliminary data.</text>
</comment>
<dbReference type="Gene3D" id="3.30.565.10">
    <property type="entry name" value="Histidine kinase-like ATPase, C-terminal domain"/>
    <property type="match status" value="1"/>
</dbReference>
<dbReference type="InterPro" id="IPR054327">
    <property type="entry name" value="His-kinase-like_sensor"/>
</dbReference>
<dbReference type="InterPro" id="IPR036890">
    <property type="entry name" value="HATPase_C_sf"/>
</dbReference>
<comment type="catalytic activity">
    <reaction evidence="1">
        <text>ATP + protein L-histidine = ADP + protein N-phospho-L-histidine.</text>
        <dbReference type="EC" id="2.7.13.3"/>
    </reaction>
</comment>
<dbReference type="Pfam" id="PF02518">
    <property type="entry name" value="HATPase_c"/>
    <property type="match status" value="1"/>
</dbReference>
<name>A0ABT2DH77_9BURK</name>
<keyword evidence="6" id="KW-1133">Transmembrane helix</keyword>
<dbReference type="CDD" id="cd00082">
    <property type="entry name" value="HisKA"/>
    <property type="match status" value="1"/>
</dbReference>
<keyword evidence="8" id="KW-0547">Nucleotide-binding</keyword>
<dbReference type="EC" id="2.7.13.3" evidence="2"/>
<proteinExistence type="predicted"/>
<evidence type="ECO:0000313" key="9">
    <source>
        <dbReference type="Proteomes" id="UP001206126"/>
    </source>
</evidence>
<evidence type="ECO:0000256" key="3">
    <source>
        <dbReference type="ARBA" id="ARBA00022553"/>
    </source>
</evidence>
<evidence type="ECO:0000256" key="1">
    <source>
        <dbReference type="ARBA" id="ARBA00000085"/>
    </source>
</evidence>
<keyword evidence="4" id="KW-0808">Transferase</keyword>
<dbReference type="CDD" id="cd16922">
    <property type="entry name" value="HATPase_EvgS-ArcB-TorS-like"/>
    <property type="match status" value="1"/>
</dbReference>
<gene>
    <name evidence="8" type="ORF">NX774_22330</name>
</gene>
<accession>A0ABT2DH77</accession>
<reference evidence="8 9" key="1">
    <citation type="submission" date="2022-08" db="EMBL/GenBank/DDBJ databases">
        <title>Reclassification of Massilia species as members of the genera Telluria, Duganella, Pseudoduganella, Mokoshia gen. nov. and Zemynaea gen. nov. using orthogonal and non-orthogonal genome-based approaches.</title>
        <authorList>
            <person name="Bowman J.P."/>
        </authorList>
    </citation>
    <scope>NUCLEOTIDE SEQUENCE [LARGE SCALE GENOMIC DNA]</scope>
    <source>
        <strain evidence="8 9">JCM 31605</strain>
    </source>
</reference>
<dbReference type="PRINTS" id="PR00344">
    <property type="entry name" value="BCTRLSENSOR"/>
</dbReference>
<dbReference type="RefSeq" id="WP_258824494.1">
    <property type="nucleotide sequence ID" value="NZ_JANUHB010000007.1"/>
</dbReference>
<dbReference type="CDD" id="cd12915">
    <property type="entry name" value="PDC2_DGC_like"/>
    <property type="match status" value="1"/>
</dbReference>
<evidence type="ECO:0000256" key="2">
    <source>
        <dbReference type="ARBA" id="ARBA00012438"/>
    </source>
</evidence>
<evidence type="ECO:0000313" key="8">
    <source>
        <dbReference type="EMBL" id="MCS0810669.1"/>
    </source>
</evidence>
<keyword evidence="6" id="KW-0472">Membrane</keyword>
<evidence type="ECO:0000256" key="6">
    <source>
        <dbReference type="SAM" id="Phobius"/>
    </source>
</evidence>
<evidence type="ECO:0000259" key="7">
    <source>
        <dbReference type="PROSITE" id="PS50109"/>
    </source>
</evidence>